<dbReference type="EC" id="4.2.1.47" evidence="4"/>
<dbReference type="NCBIfam" id="TIGR01472">
    <property type="entry name" value="gmd"/>
    <property type="match status" value="1"/>
</dbReference>
<dbReference type="Gene3D" id="3.40.50.720">
    <property type="entry name" value="NAD(P)-binding Rossmann-like Domain"/>
    <property type="match status" value="3"/>
</dbReference>
<reference evidence="9" key="1">
    <citation type="submission" date="2020-11" db="EMBL/GenBank/DDBJ databases">
        <authorList>
            <person name="Tran Van P."/>
        </authorList>
    </citation>
    <scope>NUCLEOTIDE SEQUENCE</scope>
</reference>
<comment type="similarity">
    <text evidence="3">Belongs to the NAD(P)-dependent epimerase/dehydratase family. GDP-mannose 4,6-dehydratase subfamily.</text>
</comment>
<dbReference type="GO" id="GO:0008446">
    <property type="term" value="F:GDP-mannose 4,6-dehydratase activity"/>
    <property type="evidence" value="ECO:0007669"/>
    <property type="project" value="UniProtKB-EC"/>
</dbReference>
<evidence type="ECO:0000259" key="7">
    <source>
        <dbReference type="Pfam" id="PF01370"/>
    </source>
</evidence>
<dbReference type="InterPro" id="IPR016040">
    <property type="entry name" value="NAD(P)-bd_dom"/>
</dbReference>
<comment type="cofactor">
    <cofactor evidence="1">
        <name>NADP(+)</name>
        <dbReference type="ChEBI" id="CHEBI:58349"/>
    </cofactor>
</comment>
<name>A0A7R8WNI9_9CRUS</name>
<accession>A0A7R8WNI9</accession>
<feature type="domain" description="NAD-dependent epimerase/dehydratase" evidence="7">
    <location>
        <begin position="3"/>
        <end position="230"/>
    </location>
</feature>
<dbReference type="InterPro" id="IPR001509">
    <property type="entry name" value="Epimerase_deHydtase"/>
</dbReference>
<dbReference type="PANTHER" id="PTHR43715">
    <property type="entry name" value="GDP-MANNOSE 4,6-DEHYDRATASE"/>
    <property type="match status" value="1"/>
</dbReference>
<dbReference type="AlphaFoldDB" id="A0A7R8WNI9"/>
<dbReference type="EMBL" id="OB671286">
    <property type="protein sequence ID" value="CAD7235121.1"/>
    <property type="molecule type" value="Genomic_DNA"/>
</dbReference>
<dbReference type="SUPFAM" id="SSF51735">
    <property type="entry name" value="NAD(P)-binding Rossmann-fold domains"/>
    <property type="match status" value="3"/>
</dbReference>
<dbReference type="FunFam" id="3.40.50.720:FF:000924">
    <property type="entry name" value="GDP-mannose 4,6 dehydratase"/>
    <property type="match status" value="2"/>
</dbReference>
<dbReference type="Gene3D" id="3.90.25.10">
    <property type="entry name" value="UDP-galactose 4-epimerase, domain 1"/>
    <property type="match status" value="2"/>
</dbReference>
<proteinExistence type="inferred from homology"/>
<evidence type="ECO:0000256" key="5">
    <source>
        <dbReference type="ARBA" id="ARBA00023239"/>
    </source>
</evidence>
<dbReference type="OrthoDB" id="10253554at2759"/>
<comment type="pathway">
    <text evidence="2">Nucleotide-sugar biosynthesis; GDP-L-fucose biosynthesis via de novo pathway; GDP-L-fucose from GDP-alpha-D-mannose: step 1/2.</text>
</comment>
<dbReference type="GO" id="GO:0042351">
    <property type="term" value="P:'de novo' GDP-L-fucose biosynthetic process"/>
    <property type="evidence" value="ECO:0007669"/>
    <property type="project" value="UniProtKB-UniPathway"/>
</dbReference>
<evidence type="ECO:0000256" key="3">
    <source>
        <dbReference type="ARBA" id="ARBA00009263"/>
    </source>
</evidence>
<protein>
    <recommendedName>
        <fullName evidence="4">GDP-mannose 4,6-dehydratase</fullName>
        <ecNumber evidence="4">4.2.1.47</ecNumber>
    </recommendedName>
    <alternativeName>
        <fullName evidence="6">GDP-D-mannose dehydratase</fullName>
    </alternativeName>
</protein>
<evidence type="ECO:0000256" key="1">
    <source>
        <dbReference type="ARBA" id="ARBA00001937"/>
    </source>
</evidence>
<keyword evidence="5" id="KW-0456">Lyase</keyword>
<dbReference type="CDD" id="cd05260">
    <property type="entry name" value="GDP_MD_SDR_e"/>
    <property type="match status" value="2"/>
</dbReference>
<sequence length="992" mass="110728">MRILVTGASGYVGSALVAHLARENNFHISASYRSIPAITSPGVEALAIDDIFSLAEREDILSRTDVLVHLAGKAHIPQSNIDFLRECYRVNVLGAEKLASAAAICGVRRFVFLSSIKVYGEETLPGQAFTEKSKLEPCDFYARFKRDAEDKIRKITQSTGMEYVFLQPSLIFGPGAKGNLASLTRLVSTGIPLPWPNVDNRRSLLTLNNLMSAIRLCLQSPGATNRTFVLADDEVWSTRQVLEIVSSAMGKNQIFVPVPLRLFSAAAKMMGKKEALCKLFGITGQDGAYLAEFLMAKGYEVHGLKRRSSLLNTERIDHLYDGLRSGQGQLILHHGDMTDSCSLLRIIQEVRPQEVYNLAAQSHVAVSFEEPEYTANSDALGSLRLLEAIRIAGLAETTRYYQASTSELYGKVQQVPQTEQTPFYPRSPYAVAKLYAYWITVNYREAYNMYACNGILFNHESPLRGETFVTRKITRALCRIASGFAKCLHLGNLDAKRDWGHARDYVEMQYLMLQQDNPEDFVIATGIQYSVRDFVNAAAGKLGITLEWKGEGVEERGIVSAVERSMLLNHDASRYVQPGDEIIAVDPKFFRPAEVETLLGDATKAKEKLGWVPKIGFADLVDEMMRTDMAEVQRDALCQENGLLLQKGYRVVGTSRDADRCPFDNLQKLGVADEIQKESMSMADFHSVHRTLKRIRPEEVYNLAGQSSVGLSFSQPMETYESISVGTLNLLEAIRLLDLPLRFYSACSSDCFGNLAGERATEQTPFRPRSPYGVAKAAAFWQLANYREAYGLFACSGLLFNHESPLRPARFVTQKIVREACNIKIGRQKKMNLGDISIVRDWGWAPEYVEAMWLMLQRERADDFIIATGKSNSLEELVAAVFSTLGLVWQDHVESHADLMRPTDIQVSRANPEKAEKLLGWKARYSMHHVVEKMVEAAFEEAKVGCPSPLQVVQPGDEIIAVDPKFFRPAEVETLLGDATKAKEKLGWVPKI</sequence>
<evidence type="ECO:0000256" key="2">
    <source>
        <dbReference type="ARBA" id="ARBA00004912"/>
    </source>
</evidence>
<evidence type="ECO:0000259" key="8">
    <source>
        <dbReference type="Pfam" id="PF16363"/>
    </source>
</evidence>
<dbReference type="HAMAP" id="MF_00955">
    <property type="entry name" value="GDP_Man_dehydratase"/>
    <property type="match status" value="1"/>
</dbReference>
<dbReference type="Pfam" id="PF16363">
    <property type="entry name" value="GDP_Man_Dehyd"/>
    <property type="match status" value="2"/>
</dbReference>
<dbReference type="PANTHER" id="PTHR43715:SF1">
    <property type="entry name" value="GDP-MANNOSE 4,6 DEHYDRATASE"/>
    <property type="match status" value="1"/>
</dbReference>
<organism evidence="9">
    <name type="scientific">Cyprideis torosa</name>
    <dbReference type="NCBI Taxonomy" id="163714"/>
    <lineage>
        <taxon>Eukaryota</taxon>
        <taxon>Metazoa</taxon>
        <taxon>Ecdysozoa</taxon>
        <taxon>Arthropoda</taxon>
        <taxon>Crustacea</taxon>
        <taxon>Oligostraca</taxon>
        <taxon>Ostracoda</taxon>
        <taxon>Podocopa</taxon>
        <taxon>Podocopida</taxon>
        <taxon>Cytherocopina</taxon>
        <taxon>Cytheroidea</taxon>
        <taxon>Cytherideidae</taxon>
        <taxon>Cyprideis</taxon>
    </lineage>
</organism>
<evidence type="ECO:0000256" key="4">
    <source>
        <dbReference type="ARBA" id="ARBA00011989"/>
    </source>
</evidence>
<evidence type="ECO:0000313" key="9">
    <source>
        <dbReference type="EMBL" id="CAD7235121.1"/>
    </source>
</evidence>
<feature type="domain" description="NAD(P)-binding" evidence="8">
    <location>
        <begin position="280"/>
        <end position="624"/>
    </location>
</feature>
<dbReference type="InterPro" id="IPR006368">
    <property type="entry name" value="GDP_Man_deHydtase"/>
</dbReference>
<feature type="non-terminal residue" evidence="9">
    <location>
        <position position="1"/>
    </location>
</feature>
<evidence type="ECO:0000256" key="6">
    <source>
        <dbReference type="ARBA" id="ARBA00031085"/>
    </source>
</evidence>
<dbReference type="UniPathway" id="UPA00128">
    <property type="reaction ID" value="UER00190"/>
</dbReference>
<dbReference type="Pfam" id="PF01370">
    <property type="entry name" value="Epimerase"/>
    <property type="match status" value="1"/>
</dbReference>
<dbReference type="InterPro" id="IPR036291">
    <property type="entry name" value="NAD(P)-bd_dom_sf"/>
</dbReference>
<gene>
    <name evidence="9" type="ORF">CTOB1V02_LOCUS12937</name>
</gene>
<feature type="domain" description="NAD(P)-binding" evidence="8">
    <location>
        <begin position="643"/>
        <end position="934"/>
    </location>
</feature>